<reference evidence="1" key="1">
    <citation type="journal article" date="2014" name="Front. Microbiol.">
        <title>High frequency of phylogenetically diverse reductive dehalogenase-homologous genes in deep subseafloor sedimentary metagenomes.</title>
        <authorList>
            <person name="Kawai M."/>
            <person name="Futagami T."/>
            <person name="Toyoda A."/>
            <person name="Takaki Y."/>
            <person name="Nishi S."/>
            <person name="Hori S."/>
            <person name="Arai W."/>
            <person name="Tsubouchi T."/>
            <person name="Morono Y."/>
            <person name="Uchiyama I."/>
            <person name="Ito T."/>
            <person name="Fujiyama A."/>
            <person name="Inagaki F."/>
            <person name="Takami H."/>
        </authorList>
    </citation>
    <scope>NUCLEOTIDE SEQUENCE</scope>
    <source>
        <strain evidence="1">Expedition CK06-06</strain>
    </source>
</reference>
<dbReference type="EMBL" id="BARW01004621">
    <property type="protein sequence ID" value="GAI65038.1"/>
    <property type="molecule type" value="Genomic_DNA"/>
</dbReference>
<comment type="caution">
    <text evidence="1">The sequence shown here is derived from an EMBL/GenBank/DDBJ whole genome shotgun (WGS) entry which is preliminary data.</text>
</comment>
<proteinExistence type="predicted"/>
<name>X1QA05_9ZZZZ</name>
<gene>
    <name evidence="1" type="ORF">S12H4_10684</name>
</gene>
<feature type="non-terminal residue" evidence="1">
    <location>
        <position position="1"/>
    </location>
</feature>
<dbReference type="AlphaFoldDB" id="X1QA05"/>
<sequence length="32" mass="3968">HWDESYIEFYINDGNNTDYFTNLRNNPKILNF</sequence>
<accession>X1QA05</accession>
<organism evidence="1">
    <name type="scientific">marine sediment metagenome</name>
    <dbReference type="NCBI Taxonomy" id="412755"/>
    <lineage>
        <taxon>unclassified sequences</taxon>
        <taxon>metagenomes</taxon>
        <taxon>ecological metagenomes</taxon>
    </lineage>
</organism>
<evidence type="ECO:0000313" key="1">
    <source>
        <dbReference type="EMBL" id="GAI65038.1"/>
    </source>
</evidence>
<protein>
    <submittedName>
        <fullName evidence="1">Uncharacterized protein</fullName>
    </submittedName>
</protein>